<dbReference type="InterPro" id="IPR036397">
    <property type="entry name" value="RNaseH_sf"/>
</dbReference>
<evidence type="ECO:0000313" key="1">
    <source>
        <dbReference type="EMBL" id="EFG28620.2"/>
    </source>
</evidence>
<evidence type="ECO:0008006" key="3">
    <source>
        <dbReference type="Google" id="ProtNLM"/>
    </source>
</evidence>
<proteinExistence type="predicted"/>
<dbReference type="InterPro" id="IPR012337">
    <property type="entry name" value="RNaseH-like_sf"/>
</dbReference>
<dbReference type="GO" id="GO:0003676">
    <property type="term" value="F:nucleic acid binding"/>
    <property type="evidence" value="ECO:0007669"/>
    <property type="project" value="InterPro"/>
</dbReference>
<sequence>MGKKIDVNEIVDKRFKNKNDEEFYVIKYLFKEKTNYCYDIEFIETKNIQMATLNQIRKGTCIDIVQRKKMKRIQTELKLKERNRLVKQPRNQVHIPSNINQINVLSIDLASRSVGIAYSCKGKIVRWKTIKADLEDFRERGYLIVNEIVNVLETSKKIKGATIDLVVIEDVYLGLNSSILSILSEIRGMLTYNLKKLNIGLLLVPAVFWKNKFDNLPLERKEQKEFMMNKFNEFTGKIADSDDVADAYMMLKACLGGIDAEYKN</sequence>
<dbReference type="Proteomes" id="UP000003964">
    <property type="component" value="Unassembled WGS sequence"/>
</dbReference>
<dbReference type="RefSeq" id="WP_008820198.1">
    <property type="nucleotide sequence ID" value="NZ_GG770381.1"/>
</dbReference>
<gene>
    <name evidence="1" type="ORF">HMPREF0400_00171</name>
</gene>
<reference evidence="1 2" key="1">
    <citation type="submission" date="2010-03" db="EMBL/GenBank/DDBJ databases">
        <title>The Genome Sequence of Fusobacterium sp. 1_1_41FAA.</title>
        <authorList>
            <consortium name="The Broad Institute Genome Sequencing Platform"/>
            <person name="Ward D."/>
            <person name="Earl A."/>
            <person name="Feldgarden M."/>
            <person name="Gevers D."/>
            <person name="Young S.K."/>
            <person name="Zeng Q."/>
            <person name="Koehrsen M."/>
            <person name="Alvarado L."/>
            <person name="Berlin A."/>
            <person name="Borenstein D."/>
            <person name="Chapman S."/>
            <person name="Chen Z."/>
            <person name="Engels R."/>
            <person name="Freedman E."/>
            <person name="Gellesch M."/>
            <person name="Goldberg J."/>
            <person name="Griggs A."/>
            <person name="Gujja S."/>
            <person name="Heilman E."/>
            <person name="Heiman D."/>
            <person name="Hepburn T."/>
            <person name="Howarth C."/>
            <person name="Jen D."/>
            <person name="Larson L."/>
            <person name="Mehta T."/>
            <person name="Park D."/>
            <person name="Pearson M."/>
            <person name="Richards J."/>
            <person name="Roberts A."/>
            <person name="Saif S."/>
            <person name="Shea T."/>
            <person name="Shenoy N."/>
            <person name="Sisk P."/>
            <person name="Stolte C."/>
            <person name="Sykes S."/>
            <person name="Walk T."/>
            <person name="White J."/>
            <person name="Yandava C."/>
            <person name="Strauss J.C."/>
            <person name="Ambrose C.E."/>
            <person name="Allen-Vercoe E."/>
            <person name="Haas B."/>
            <person name="Henn M.R."/>
            <person name="Nusbaum C."/>
            <person name="Birren B."/>
        </authorList>
    </citation>
    <scope>NUCLEOTIDE SEQUENCE [LARGE SCALE GENOMIC DNA]</scope>
    <source>
        <strain evidence="1 2">1_1_41FAA</strain>
    </source>
</reference>
<accession>D6LEN5</accession>
<evidence type="ECO:0000313" key="2">
    <source>
        <dbReference type="Proteomes" id="UP000003964"/>
    </source>
</evidence>
<organism evidence="1 2">
    <name type="scientific">Fusobacterium periodonticum 1_1_41FAA</name>
    <dbReference type="NCBI Taxonomy" id="469621"/>
    <lineage>
        <taxon>Bacteria</taxon>
        <taxon>Fusobacteriati</taxon>
        <taxon>Fusobacteriota</taxon>
        <taxon>Fusobacteriia</taxon>
        <taxon>Fusobacteriales</taxon>
        <taxon>Fusobacteriaceae</taxon>
        <taxon>Fusobacterium</taxon>
    </lineage>
</organism>
<dbReference type="SUPFAM" id="SSF53098">
    <property type="entry name" value="Ribonuclease H-like"/>
    <property type="match status" value="1"/>
</dbReference>
<protein>
    <recommendedName>
        <fullName evidence="3">Holliday junction resolvase RuvC</fullName>
    </recommendedName>
</protein>
<dbReference type="AlphaFoldDB" id="D6LEN5"/>
<dbReference type="Gene3D" id="3.30.420.10">
    <property type="entry name" value="Ribonuclease H-like superfamily/Ribonuclease H"/>
    <property type="match status" value="1"/>
</dbReference>
<name>D6LEN5_9FUSO</name>
<dbReference type="EMBL" id="GG770381">
    <property type="protein sequence ID" value="EFG28620.2"/>
    <property type="molecule type" value="Genomic_DNA"/>
</dbReference>